<feature type="region of interest" description="Disordered" evidence="1">
    <location>
        <begin position="131"/>
        <end position="242"/>
    </location>
</feature>
<dbReference type="AlphaFoldDB" id="A0A699HVK4"/>
<evidence type="ECO:0000313" key="2">
    <source>
        <dbReference type="EMBL" id="GEY75242.1"/>
    </source>
</evidence>
<evidence type="ECO:0000256" key="1">
    <source>
        <dbReference type="SAM" id="MobiDB-lite"/>
    </source>
</evidence>
<feature type="region of interest" description="Disordered" evidence="1">
    <location>
        <begin position="91"/>
        <end position="118"/>
    </location>
</feature>
<sequence length="511" mass="57786">REEFTDVFMQIVPHITIKFIFPNHFQVGTIDNKVSIDIGSNNDRIRSRCYNLSTFPHGLIIRIENYYFLGFDILCRHIYGDKFINGGMAPPSPDYIHGPEEPEQAPPSPDYIPGPEHADDEIVAEDQPYAKDASPISRSPEYVPESNFEAHPEDDDDEDPEEDPVDYLADGGDDDDDEEESSKDDEDDDMDIEADEEEEEENPAPADPVVVAPKFADQAPSTEETEPFETDESAATPPPHPAYRMTARISIPALVPMPAWTDSEIIPFPPLPSIPSPPSPVLSPVPPPSPIRSLGYRAAMMRLRDEAASTLSPPLQLPSASRREDIPEVTLPPQKRLGIALGPRYEVREISSAAAARPAGGLRADYDFVATVDREIMRDPERDRYMREFEIRVRQDTDEIYMRLDDEQTERQLLAGRLNMLFKDRRAHAYTHRLMETEARISREAWVRATDVSDLVRSEVMSLRTTVLGQMSEIRELQAADRRRQTVISELLRIDHRGSTEITELRTTLQG</sequence>
<feature type="non-terminal residue" evidence="2">
    <location>
        <position position="1"/>
    </location>
</feature>
<feature type="compositionally biased region" description="Low complexity" evidence="1">
    <location>
        <begin position="203"/>
        <end position="213"/>
    </location>
</feature>
<protein>
    <recommendedName>
        <fullName evidence="3">Reverse transcriptase domain-containing protein</fullName>
    </recommendedName>
</protein>
<dbReference type="EMBL" id="BKCJ010206340">
    <property type="protein sequence ID" value="GEY75242.1"/>
    <property type="molecule type" value="Genomic_DNA"/>
</dbReference>
<proteinExistence type="predicted"/>
<comment type="caution">
    <text evidence="2">The sequence shown here is derived from an EMBL/GenBank/DDBJ whole genome shotgun (WGS) entry which is preliminary data.</text>
</comment>
<accession>A0A699HVK4</accession>
<feature type="compositionally biased region" description="Acidic residues" evidence="1">
    <location>
        <begin position="152"/>
        <end position="202"/>
    </location>
</feature>
<organism evidence="2">
    <name type="scientific">Tanacetum cinerariifolium</name>
    <name type="common">Dalmatian daisy</name>
    <name type="synonym">Chrysanthemum cinerariifolium</name>
    <dbReference type="NCBI Taxonomy" id="118510"/>
    <lineage>
        <taxon>Eukaryota</taxon>
        <taxon>Viridiplantae</taxon>
        <taxon>Streptophyta</taxon>
        <taxon>Embryophyta</taxon>
        <taxon>Tracheophyta</taxon>
        <taxon>Spermatophyta</taxon>
        <taxon>Magnoliopsida</taxon>
        <taxon>eudicotyledons</taxon>
        <taxon>Gunneridae</taxon>
        <taxon>Pentapetalae</taxon>
        <taxon>asterids</taxon>
        <taxon>campanulids</taxon>
        <taxon>Asterales</taxon>
        <taxon>Asteraceae</taxon>
        <taxon>Asteroideae</taxon>
        <taxon>Anthemideae</taxon>
        <taxon>Anthemidinae</taxon>
        <taxon>Tanacetum</taxon>
    </lineage>
</organism>
<reference evidence="2" key="1">
    <citation type="journal article" date="2019" name="Sci. Rep.">
        <title>Draft genome of Tanacetum cinerariifolium, the natural source of mosquito coil.</title>
        <authorList>
            <person name="Yamashiro T."/>
            <person name="Shiraishi A."/>
            <person name="Satake H."/>
            <person name="Nakayama K."/>
        </authorList>
    </citation>
    <scope>NUCLEOTIDE SEQUENCE</scope>
</reference>
<evidence type="ECO:0008006" key="3">
    <source>
        <dbReference type="Google" id="ProtNLM"/>
    </source>
</evidence>
<gene>
    <name evidence="2" type="ORF">Tci_447216</name>
</gene>
<feature type="compositionally biased region" description="Acidic residues" evidence="1">
    <location>
        <begin position="223"/>
        <end position="232"/>
    </location>
</feature>
<name>A0A699HVK4_TANCI</name>